<gene>
    <name evidence="5" type="ORF">E1742_16515</name>
    <name evidence="4" type="ORF">GCM10007388_26030</name>
</gene>
<evidence type="ECO:0000313" key="5">
    <source>
        <dbReference type="EMBL" id="QBQ37594.1"/>
    </source>
</evidence>
<dbReference type="Pfam" id="PF04348">
    <property type="entry name" value="LppC"/>
    <property type="match status" value="1"/>
</dbReference>
<evidence type="ECO:0000313" key="7">
    <source>
        <dbReference type="Proteomes" id="UP000619512"/>
    </source>
</evidence>
<reference evidence="4" key="1">
    <citation type="journal article" date="2014" name="Int. J. Syst. Evol. Microbiol.">
        <title>Complete genome sequence of Corynebacterium casei LMG S-19264T (=DSM 44701T), isolated from a smear-ripened cheese.</title>
        <authorList>
            <consortium name="US DOE Joint Genome Institute (JGI-PGF)"/>
            <person name="Walter F."/>
            <person name="Albersmeier A."/>
            <person name="Kalinowski J."/>
            <person name="Ruckert C."/>
        </authorList>
    </citation>
    <scope>NUCLEOTIDE SEQUENCE</scope>
    <source>
        <strain evidence="4">KCTC 12344</strain>
    </source>
</reference>
<organism evidence="4 7">
    <name type="scientific">Pseudoduganella plicata</name>
    <dbReference type="NCBI Taxonomy" id="321984"/>
    <lineage>
        <taxon>Bacteria</taxon>
        <taxon>Pseudomonadati</taxon>
        <taxon>Pseudomonadota</taxon>
        <taxon>Betaproteobacteria</taxon>
        <taxon>Burkholderiales</taxon>
        <taxon>Oxalobacteraceae</taxon>
        <taxon>Telluria group</taxon>
        <taxon>Pseudoduganella</taxon>
    </lineage>
</organism>
<accession>A0A4P7BFW8</accession>
<feature type="region of interest" description="Disordered" evidence="2">
    <location>
        <begin position="37"/>
        <end position="60"/>
    </location>
</feature>
<evidence type="ECO:0000313" key="6">
    <source>
        <dbReference type="Proteomes" id="UP000294359"/>
    </source>
</evidence>
<dbReference type="EMBL" id="CP038026">
    <property type="protein sequence ID" value="QBQ37594.1"/>
    <property type="molecule type" value="Genomic_DNA"/>
</dbReference>
<dbReference type="Proteomes" id="UP000619512">
    <property type="component" value="Unassembled WGS sequence"/>
</dbReference>
<sequence>MLANKMKTLILGVAAALALSACSTPCDSPGGLCAPISSVASPPEPERTRLPDRPPEPPPEEAQVFAVAMPPGTTGDEGPPPAAGKTVRVGLMLPLRSETLGQAADALRAGFMAAWERDKAGFEVSVIETGDAPDEVLPAYQAALGANDIVVGPLARSAVTALAASPLVTKPTIALNRPEGREDAALPPNMLSIGLSIEDEARQVAEWAAGDYPGGEALILSGGNAWQRRIASAFAAHWQQLGHMAKTLEMSTTNGYLSDAELVALRARLASEPVELLFAALDADQARQLRTALNAPPLGDIPLYGTSSLNPGRTNLLEGGELDGVRLLDLPWQVQRDSSTVMSYPRPEPRDEVRLSADMERLYALGIDAFRVAREIALKPGQPVTLDGVTGQLTIEFGNGPARFRRVEPTAVYRNGVPVPLPAPGTQP</sequence>
<evidence type="ECO:0000256" key="2">
    <source>
        <dbReference type="SAM" id="MobiDB-lite"/>
    </source>
</evidence>
<dbReference type="SUPFAM" id="SSF53822">
    <property type="entry name" value="Periplasmic binding protein-like I"/>
    <property type="match status" value="1"/>
</dbReference>
<dbReference type="GO" id="GO:0030234">
    <property type="term" value="F:enzyme regulator activity"/>
    <property type="evidence" value="ECO:0007669"/>
    <property type="project" value="TreeGrafter"/>
</dbReference>
<dbReference type="Proteomes" id="UP000294359">
    <property type="component" value="Chromosome"/>
</dbReference>
<keyword evidence="1" id="KW-0472">Membrane</keyword>
<reference evidence="4" key="3">
    <citation type="submission" date="2022-12" db="EMBL/GenBank/DDBJ databases">
        <authorList>
            <person name="Sun Q."/>
            <person name="Kim S."/>
        </authorList>
    </citation>
    <scope>NUCLEOTIDE SEQUENCE</scope>
    <source>
        <strain evidence="4">KCTC 12344</strain>
    </source>
</reference>
<reference evidence="5 6" key="2">
    <citation type="submission" date="2019-03" db="EMBL/GenBank/DDBJ databases">
        <title>Draft Genome Sequences of Six Type Strains of the Genus Massilia.</title>
        <authorList>
            <person name="Miess H."/>
            <person name="Frediansyhah A."/>
            <person name="Gross H."/>
        </authorList>
    </citation>
    <scope>NUCLEOTIDE SEQUENCE [LARGE SCALE GENOMIC DNA]</scope>
    <source>
        <strain evidence="5 6">DSM 17505</strain>
    </source>
</reference>
<dbReference type="GO" id="GO:0031241">
    <property type="term" value="C:periplasmic side of cell outer membrane"/>
    <property type="evidence" value="ECO:0007669"/>
    <property type="project" value="TreeGrafter"/>
</dbReference>
<dbReference type="OrthoDB" id="9152130at2"/>
<feature type="compositionally biased region" description="Basic and acidic residues" evidence="2">
    <location>
        <begin position="44"/>
        <end position="55"/>
    </location>
</feature>
<dbReference type="GO" id="GO:0009252">
    <property type="term" value="P:peptidoglycan biosynthetic process"/>
    <property type="evidence" value="ECO:0007669"/>
    <property type="project" value="TreeGrafter"/>
</dbReference>
<protein>
    <submittedName>
        <fullName evidence="5">LppC family lipoprotein</fullName>
    </submittedName>
</protein>
<keyword evidence="5" id="KW-0449">Lipoprotein</keyword>
<evidence type="ECO:0000256" key="1">
    <source>
        <dbReference type="ARBA" id="ARBA00023136"/>
    </source>
</evidence>
<dbReference type="EMBL" id="BMWW01000004">
    <property type="protein sequence ID" value="GGY91556.1"/>
    <property type="molecule type" value="Genomic_DNA"/>
</dbReference>
<dbReference type="PROSITE" id="PS51257">
    <property type="entry name" value="PROKAR_LIPOPROTEIN"/>
    <property type="match status" value="1"/>
</dbReference>
<dbReference type="PANTHER" id="PTHR38038:SF1">
    <property type="entry name" value="PENICILLIN-BINDING PROTEIN ACTIVATOR LPOA"/>
    <property type="match status" value="1"/>
</dbReference>
<evidence type="ECO:0000313" key="4">
    <source>
        <dbReference type="EMBL" id="GGY91556.1"/>
    </source>
</evidence>
<dbReference type="InterPro" id="IPR007443">
    <property type="entry name" value="LpoA"/>
</dbReference>
<dbReference type="InterPro" id="IPR028082">
    <property type="entry name" value="Peripla_BP_I"/>
</dbReference>
<keyword evidence="3" id="KW-0732">Signal</keyword>
<dbReference type="Gene3D" id="3.40.50.2300">
    <property type="match status" value="2"/>
</dbReference>
<evidence type="ECO:0000256" key="3">
    <source>
        <dbReference type="SAM" id="SignalP"/>
    </source>
</evidence>
<proteinExistence type="predicted"/>
<name>A0A4P7BFW8_9BURK</name>
<dbReference type="CDD" id="cd06339">
    <property type="entry name" value="PBP1_YraM_LppC_lipoprotein-like"/>
    <property type="match status" value="1"/>
</dbReference>
<feature type="chain" id="PRO_5043377585" evidence="3">
    <location>
        <begin position="24"/>
        <end position="428"/>
    </location>
</feature>
<dbReference type="PANTHER" id="PTHR38038">
    <property type="entry name" value="PENICILLIN-BINDING PROTEIN ACTIVATOR LPOA"/>
    <property type="match status" value="1"/>
</dbReference>
<feature type="signal peptide" evidence="3">
    <location>
        <begin position="1"/>
        <end position="23"/>
    </location>
</feature>
<dbReference type="AlphaFoldDB" id="A0A4P7BFW8"/>
<keyword evidence="6" id="KW-1185">Reference proteome</keyword>